<dbReference type="Gene3D" id="3.90.550.10">
    <property type="entry name" value="Spore Coat Polysaccharide Biosynthesis Protein SpsA, Chain A"/>
    <property type="match status" value="1"/>
</dbReference>
<dbReference type="PANTHER" id="PTHR21485:SF6">
    <property type="entry name" value="N-ACYLNEURAMINATE CYTIDYLYLTRANSFERASE-RELATED"/>
    <property type="match status" value="1"/>
</dbReference>
<dbReference type="EMBL" id="WFKK01000010">
    <property type="protein sequence ID" value="KAB7889769.1"/>
    <property type="molecule type" value="Genomic_DNA"/>
</dbReference>
<dbReference type="CDD" id="cd02513">
    <property type="entry name" value="CMP-NeuAc_Synthase"/>
    <property type="match status" value="1"/>
</dbReference>
<evidence type="ECO:0000313" key="3">
    <source>
        <dbReference type="Proteomes" id="UP000472839"/>
    </source>
</evidence>
<organism evidence="2 3">
    <name type="scientific">Poseidonibacter ostreae</name>
    <dbReference type="NCBI Taxonomy" id="2654171"/>
    <lineage>
        <taxon>Bacteria</taxon>
        <taxon>Pseudomonadati</taxon>
        <taxon>Campylobacterota</taxon>
        <taxon>Epsilonproteobacteria</taxon>
        <taxon>Campylobacterales</taxon>
        <taxon>Arcobacteraceae</taxon>
        <taxon>Poseidonibacter</taxon>
    </lineage>
</organism>
<name>A0A6L4WVJ0_9BACT</name>
<sequence>MKKNAIAIIPARGGSKRIPKKNIKEFHGLPLIAYSIKAALDSGVFEKVIISTDDEAIANIAQQYGAEIPFLRPKELSDDFSGTGVVIEHAIKYLENQGESYEYVCTIYATAPFLQTKYLQDGYEMLKKSDAINAFSSTSMPFPIQRTFKVNENGRCEMFTPEYYTARSQDLEDAYQDAGQFYWTNRLRQKKSINKIMFSDISIPIILPRHLVQDIDTLEDWVRAEFMYEALQKSGEIQ</sequence>
<accession>A0A6L4WVJ0</accession>
<dbReference type="InterPro" id="IPR003329">
    <property type="entry name" value="Cytidylyl_trans"/>
</dbReference>
<dbReference type="Pfam" id="PF02348">
    <property type="entry name" value="CTP_transf_3"/>
    <property type="match status" value="1"/>
</dbReference>
<dbReference type="InterPro" id="IPR020039">
    <property type="entry name" value="PseF"/>
</dbReference>
<dbReference type="NCBIfam" id="TIGR03584">
    <property type="entry name" value="PseF"/>
    <property type="match status" value="1"/>
</dbReference>
<dbReference type="InterPro" id="IPR029044">
    <property type="entry name" value="Nucleotide-diphossugar_trans"/>
</dbReference>
<dbReference type="SUPFAM" id="SSF53448">
    <property type="entry name" value="Nucleotide-diphospho-sugar transferases"/>
    <property type="match status" value="1"/>
</dbReference>
<dbReference type="PANTHER" id="PTHR21485">
    <property type="entry name" value="HAD SUPERFAMILY MEMBERS CMAS AND KDSC"/>
    <property type="match status" value="1"/>
</dbReference>
<dbReference type="RefSeq" id="WP_152279673.1">
    <property type="nucleotide sequence ID" value="NZ_WFKK01000010.1"/>
</dbReference>
<dbReference type="GO" id="GO:0008781">
    <property type="term" value="F:N-acylneuraminate cytidylyltransferase activity"/>
    <property type="evidence" value="ECO:0007669"/>
    <property type="project" value="TreeGrafter"/>
</dbReference>
<protein>
    <recommendedName>
        <fullName evidence="1">Pseudaminic acid cytidylyltransferase</fullName>
        <ecNumber evidence="1">2.7.7.81</ecNumber>
    </recommendedName>
</protein>
<keyword evidence="2" id="KW-0808">Transferase</keyword>
<dbReference type="Proteomes" id="UP000472839">
    <property type="component" value="Unassembled WGS sequence"/>
</dbReference>
<dbReference type="AlphaFoldDB" id="A0A6L4WVJ0"/>
<keyword evidence="2" id="KW-0548">Nucleotidyltransferase</keyword>
<dbReference type="EC" id="2.7.7.81" evidence="1"/>
<reference evidence="2 3" key="1">
    <citation type="submission" date="2019-10" db="EMBL/GenBank/DDBJ databases">
        <title>Poseidonibacter ostreae sp. nov., isolated from the gut of the Ostrea denselamellosa.</title>
        <authorList>
            <person name="Choi A."/>
        </authorList>
    </citation>
    <scope>NUCLEOTIDE SEQUENCE [LARGE SCALE GENOMIC DNA]</scope>
    <source>
        <strain evidence="2 3">SJOD-M-33</strain>
    </source>
</reference>
<dbReference type="InterPro" id="IPR050793">
    <property type="entry name" value="CMP-NeuNAc_synthase"/>
</dbReference>
<evidence type="ECO:0000313" key="2">
    <source>
        <dbReference type="EMBL" id="KAB7889769.1"/>
    </source>
</evidence>
<comment type="caution">
    <text evidence="2">The sequence shown here is derived from an EMBL/GenBank/DDBJ whole genome shotgun (WGS) entry which is preliminary data.</text>
</comment>
<gene>
    <name evidence="2" type="primary">pseF</name>
    <name evidence="2" type="ORF">GBG19_05145</name>
</gene>
<evidence type="ECO:0000256" key="1">
    <source>
        <dbReference type="NCBIfam" id="TIGR03584"/>
    </source>
</evidence>
<proteinExistence type="predicted"/>